<keyword evidence="3" id="KW-0547">Nucleotide-binding</keyword>
<feature type="domain" description="ABC transporter" evidence="5">
    <location>
        <begin position="5"/>
        <end position="245"/>
    </location>
</feature>
<dbReference type="Proteomes" id="UP001221217">
    <property type="component" value="Unassembled WGS sequence"/>
</dbReference>
<dbReference type="SUPFAM" id="SSF52540">
    <property type="entry name" value="P-loop containing nucleoside triphosphate hydrolases"/>
    <property type="match status" value="2"/>
</dbReference>
<organism evidence="6 7">
    <name type="scientific">Candidatus Thalassospirochaeta sargassi</name>
    <dbReference type="NCBI Taxonomy" id="3119039"/>
    <lineage>
        <taxon>Bacteria</taxon>
        <taxon>Pseudomonadati</taxon>
        <taxon>Spirochaetota</taxon>
        <taxon>Spirochaetia</taxon>
        <taxon>Spirochaetales</taxon>
        <taxon>Spirochaetaceae</taxon>
        <taxon>Candidatus Thalassospirochaeta</taxon>
    </lineage>
</organism>
<dbReference type="GO" id="GO:0005524">
    <property type="term" value="F:ATP binding"/>
    <property type="evidence" value="ECO:0007669"/>
    <property type="project" value="UniProtKB-KW"/>
</dbReference>
<reference evidence="6 7" key="1">
    <citation type="submission" date="2022-12" db="EMBL/GenBank/DDBJ databases">
        <title>Metagenome assembled genome from gulf of manar.</title>
        <authorList>
            <person name="Kohli P."/>
            <person name="Pk S."/>
            <person name="Venkata Ramana C."/>
            <person name="Sasikala C."/>
        </authorList>
    </citation>
    <scope>NUCLEOTIDE SEQUENCE [LARGE SCALE GENOMIC DNA]</scope>
    <source>
        <strain evidence="6">JB008</strain>
    </source>
</reference>
<dbReference type="Pfam" id="PF00005">
    <property type="entry name" value="ABC_tran"/>
    <property type="match status" value="1"/>
</dbReference>
<accession>A0AAJ1IDQ7</accession>
<dbReference type="InterPro" id="IPR003439">
    <property type="entry name" value="ABC_transporter-like_ATP-bd"/>
</dbReference>
<evidence type="ECO:0000256" key="2">
    <source>
        <dbReference type="ARBA" id="ARBA00022737"/>
    </source>
</evidence>
<protein>
    <submittedName>
        <fullName evidence="6">ATP-binding cassette domain-containing protein</fullName>
    </submittedName>
</protein>
<dbReference type="GO" id="GO:0016887">
    <property type="term" value="F:ATP hydrolysis activity"/>
    <property type="evidence" value="ECO:0007669"/>
    <property type="project" value="InterPro"/>
</dbReference>
<gene>
    <name evidence="6" type="ORF">PQJ61_04160</name>
</gene>
<evidence type="ECO:0000313" key="6">
    <source>
        <dbReference type="EMBL" id="MDC7225942.1"/>
    </source>
</evidence>
<evidence type="ECO:0000259" key="5">
    <source>
        <dbReference type="PROSITE" id="PS50893"/>
    </source>
</evidence>
<dbReference type="Gene3D" id="3.40.50.300">
    <property type="entry name" value="P-loop containing nucleotide triphosphate hydrolases"/>
    <property type="match status" value="2"/>
</dbReference>
<dbReference type="PROSITE" id="PS50893">
    <property type="entry name" value="ABC_TRANSPORTER_2"/>
    <property type="match status" value="1"/>
</dbReference>
<keyword evidence="1" id="KW-0813">Transport</keyword>
<dbReference type="PANTHER" id="PTHR43790">
    <property type="entry name" value="CARBOHYDRATE TRANSPORT ATP-BINDING PROTEIN MG119-RELATED"/>
    <property type="match status" value="1"/>
</dbReference>
<evidence type="ECO:0000256" key="4">
    <source>
        <dbReference type="ARBA" id="ARBA00022840"/>
    </source>
</evidence>
<name>A0AAJ1IDQ7_9SPIO</name>
<dbReference type="PANTHER" id="PTHR43790:SF9">
    <property type="entry name" value="GALACTOFURANOSE TRANSPORTER ATP-BINDING PROTEIN YTFR"/>
    <property type="match status" value="1"/>
</dbReference>
<dbReference type="InterPro" id="IPR050107">
    <property type="entry name" value="ABC_carbohydrate_import_ATPase"/>
</dbReference>
<comment type="caution">
    <text evidence="6">The sequence shown here is derived from an EMBL/GenBank/DDBJ whole genome shotgun (WGS) entry which is preliminary data.</text>
</comment>
<sequence length="478" mass="53211">MKELLRIRNLSTDDTAKAALNKFRLQVFSGELFGLIGLNGSGKSTLTEVLSGEITAKSGQIFLDGIRFDFDGQKISKPLLEKHGVFIVKNENRLIGNLSISENMSILFKRHIWDLFKNPGNKEKLVELTLTEFFPMLNPDTAASELSPAVHWEIAVLKAYIEGARLILLDRIIEFCSDKEQRELFQFINILRSKGLGFVITYNKIAPFLRTFDRTGIVRNGKLQGIVHQADYNPKLAASLIIGGKYTDRFSIKKEQSAVGRRLLEVRDLSSSVDGEDTDLVLHSAEILGIYDPVQDASSTLMDVLSGASPDVDKLILVDGEKVNITEEYHAVRAGIGLVSDKVFDKLFFMELTAGENLAVCAARLSAGIAGHIPSAAEKYIVNKYLNGTGFPDRELSIPVKFIEKDLQFILALHMRILSGVKIFILENPVRGADLLTRKTVYQRIESLRKPGTGVIFISTDYAELDGFCDRIIRRSAI</sequence>
<evidence type="ECO:0000256" key="3">
    <source>
        <dbReference type="ARBA" id="ARBA00022741"/>
    </source>
</evidence>
<dbReference type="EMBL" id="JAQQAL010000010">
    <property type="protein sequence ID" value="MDC7225942.1"/>
    <property type="molecule type" value="Genomic_DNA"/>
</dbReference>
<keyword evidence="4 6" id="KW-0067">ATP-binding</keyword>
<evidence type="ECO:0000256" key="1">
    <source>
        <dbReference type="ARBA" id="ARBA00022448"/>
    </source>
</evidence>
<dbReference type="AlphaFoldDB" id="A0AAJ1IDQ7"/>
<evidence type="ECO:0000313" key="7">
    <source>
        <dbReference type="Proteomes" id="UP001221217"/>
    </source>
</evidence>
<keyword evidence="2" id="KW-0677">Repeat</keyword>
<dbReference type="InterPro" id="IPR027417">
    <property type="entry name" value="P-loop_NTPase"/>
</dbReference>
<proteinExistence type="predicted"/>